<feature type="compositionally biased region" description="Basic and acidic residues" evidence="1">
    <location>
        <begin position="177"/>
        <end position="193"/>
    </location>
</feature>
<sequence length="1054" mass="117135">MADRGRGGTPRGQPRGGGGPQRGGGYRGGGGGQYDGGGSRGRGDPRGRGPRGGGDFRGGGGRGGGGGGGGRGGGGGGGQRLGDDEYTRGPPIYSAPGVETTPSREIHEKEDEVIAKSKDLSLDTLTLADFKLPLRPGYGKAGTIIHLRTNYFAMVIDTKKAIHKYSVTIKTERRKRKEEQKKGEEEYAQEEPKKGRKQRQAFAVLFEAPEFRNVQPALATDYANTILTSKPLNLGPNRVKAFTIMYRDVEDRVARSNATRYTFTISVDGRVPTQELLRYLASTTTDPSDFAGKADAVQALNIIVARTPNFNQEVFQSGQNKFYRYPTDEGEYLDLSGGLIAVRGYYSSVRTSTMRTLLNLNAQTSPFYPAVNMITLMEQFGVYANQWLDLERFIEKLRVKTEYLKDEDGKTEVKVKTIVGFSHKSGEKRDAKSGKMKRFGNAYDDHLSATQIKFDCSEFPEESPITVQRYFLKKHNIKLQKPDTWVLNCGTADKPIWIPPELCTCMLGQPYRGKLNERQTTNILNVAARPPAENARRIVGDGQQVVGIRGNGTSALAAFGVKINPSMVMVFGRVLQAPEVLYMNRGKNFAEKTAQAAWNMKGKQFSVTKPLTKWSFLKLGNVNFTKTHIDQVKQALRAGGLGESNPIIPPGTQGWQANVVYGQDDANDEKIKNVLGEIAKKDVGILLVILPGKGPITYARVKFWSDVRFGEDYPHTASVCALNKLAGIHTVCVVHDKLDKGPQYFANVVLKFNLKNGGANQLLPRDKLGFLQEGSTMIVGIDVTHPAPRSMEGTPSIAAVVASLNGQYAQWPGSIRCQESKKEMVSALQEMMEERLEYWYSQNQNRCPRRILIYRDGVSEGQYKSVLEEEFDKQILPACRKIYQKYKANRPQINIVVVGKRHHTRFYPTEEKYADMNSRVKGNPPNGTVVDRGVTMERGWDFFLQAHVALQGTVRILSSRRARLTSTKAKPAHYVVLLDEMKLGADELQGITHNLCYLFGRATRAVSICPPAYYADILCERGRCYLHKYITAHHPRGKAFDYNEAPWTRDVHPK</sequence>
<dbReference type="PANTHER" id="PTHR22891">
    <property type="entry name" value="EUKARYOTIC TRANSLATION INITIATION FACTOR 2C"/>
    <property type="match status" value="1"/>
</dbReference>
<evidence type="ECO:0000313" key="4">
    <source>
        <dbReference type="Proteomes" id="UP001276659"/>
    </source>
</evidence>
<dbReference type="InterPro" id="IPR045246">
    <property type="entry name" value="Piwi_ago-like"/>
</dbReference>
<evidence type="ECO:0000259" key="2">
    <source>
        <dbReference type="PROSITE" id="PS50822"/>
    </source>
</evidence>
<dbReference type="Proteomes" id="UP001276659">
    <property type="component" value="Unassembled WGS sequence"/>
</dbReference>
<dbReference type="Gene3D" id="2.170.260.10">
    <property type="entry name" value="paz domain"/>
    <property type="match status" value="1"/>
</dbReference>
<dbReference type="Pfam" id="PF08699">
    <property type="entry name" value="ArgoL1"/>
    <property type="match status" value="1"/>
</dbReference>
<organism evidence="3 4">
    <name type="scientific">Lepraria neglecta</name>
    <dbReference type="NCBI Taxonomy" id="209136"/>
    <lineage>
        <taxon>Eukaryota</taxon>
        <taxon>Fungi</taxon>
        <taxon>Dikarya</taxon>
        <taxon>Ascomycota</taxon>
        <taxon>Pezizomycotina</taxon>
        <taxon>Lecanoromycetes</taxon>
        <taxon>OSLEUM clade</taxon>
        <taxon>Lecanoromycetidae</taxon>
        <taxon>Lecanorales</taxon>
        <taxon>Lecanorineae</taxon>
        <taxon>Stereocaulaceae</taxon>
        <taxon>Lepraria</taxon>
    </lineage>
</organism>
<comment type="caution">
    <text evidence="3">The sequence shown here is derived from an EMBL/GenBank/DDBJ whole genome shotgun (WGS) entry which is preliminary data.</text>
</comment>
<dbReference type="InterPro" id="IPR032472">
    <property type="entry name" value="ArgoL2"/>
</dbReference>
<dbReference type="InterPro" id="IPR032474">
    <property type="entry name" value="Argonaute_N"/>
</dbReference>
<name>A0AAD9YYG3_9LECA</name>
<dbReference type="GO" id="GO:0003723">
    <property type="term" value="F:RNA binding"/>
    <property type="evidence" value="ECO:0007669"/>
    <property type="project" value="InterPro"/>
</dbReference>
<feature type="region of interest" description="Disordered" evidence="1">
    <location>
        <begin position="171"/>
        <end position="195"/>
    </location>
</feature>
<dbReference type="InterPro" id="IPR003100">
    <property type="entry name" value="PAZ_dom"/>
</dbReference>
<dbReference type="EMBL" id="JASNWA010000010">
    <property type="protein sequence ID" value="KAK3168305.1"/>
    <property type="molecule type" value="Genomic_DNA"/>
</dbReference>
<dbReference type="InterPro" id="IPR014811">
    <property type="entry name" value="ArgoL1"/>
</dbReference>
<dbReference type="CDD" id="cd02846">
    <property type="entry name" value="PAZ_argonaute_like"/>
    <property type="match status" value="1"/>
</dbReference>
<dbReference type="InterPro" id="IPR012337">
    <property type="entry name" value="RNaseH-like_sf"/>
</dbReference>
<accession>A0AAD9YYG3</accession>
<gene>
    <name evidence="3" type="ORF">OEA41_004752</name>
</gene>
<dbReference type="InterPro" id="IPR036397">
    <property type="entry name" value="RNaseH_sf"/>
</dbReference>
<feature type="compositionally biased region" description="Gly residues" evidence="1">
    <location>
        <begin position="50"/>
        <end position="80"/>
    </location>
</feature>
<dbReference type="PROSITE" id="PS50822">
    <property type="entry name" value="PIWI"/>
    <property type="match status" value="1"/>
</dbReference>
<dbReference type="Pfam" id="PF16488">
    <property type="entry name" value="ArgoL2"/>
    <property type="match status" value="1"/>
</dbReference>
<dbReference type="InterPro" id="IPR003165">
    <property type="entry name" value="Piwi"/>
</dbReference>
<dbReference type="SMART" id="SM00950">
    <property type="entry name" value="Piwi"/>
    <property type="match status" value="1"/>
</dbReference>
<evidence type="ECO:0000313" key="3">
    <source>
        <dbReference type="EMBL" id="KAK3168305.1"/>
    </source>
</evidence>
<reference evidence="3" key="1">
    <citation type="submission" date="2022-11" db="EMBL/GenBank/DDBJ databases">
        <title>Chromosomal genome sequence assembly and mating type (MAT) locus characterization of the leprose asexual lichenized fungus Lepraria neglecta (Nyl.) Erichsen.</title>
        <authorList>
            <person name="Allen J.L."/>
            <person name="Pfeffer B."/>
        </authorList>
    </citation>
    <scope>NUCLEOTIDE SEQUENCE</scope>
    <source>
        <strain evidence="3">Allen 5258</strain>
    </source>
</reference>
<feature type="domain" description="Piwi" evidence="2">
    <location>
        <begin position="727"/>
        <end position="1027"/>
    </location>
</feature>
<dbReference type="SUPFAM" id="SSF101690">
    <property type="entry name" value="PAZ domain"/>
    <property type="match status" value="1"/>
</dbReference>
<keyword evidence="4" id="KW-1185">Reference proteome</keyword>
<dbReference type="Gene3D" id="3.40.50.2300">
    <property type="match status" value="1"/>
</dbReference>
<dbReference type="CDD" id="cd04657">
    <property type="entry name" value="Piwi_ago-like"/>
    <property type="match status" value="1"/>
</dbReference>
<dbReference type="Gene3D" id="3.30.420.10">
    <property type="entry name" value="Ribonuclease H-like superfamily/Ribonuclease H"/>
    <property type="match status" value="1"/>
</dbReference>
<dbReference type="Pfam" id="PF02171">
    <property type="entry name" value="Piwi"/>
    <property type="match status" value="1"/>
</dbReference>
<evidence type="ECO:0000256" key="1">
    <source>
        <dbReference type="SAM" id="MobiDB-lite"/>
    </source>
</evidence>
<dbReference type="SMART" id="SM01163">
    <property type="entry name" value="DUF1785"/>
    <property type="match status" value="1"/>
</dbReference>
<proteinExistence type="predicted"/>
<dbReference type="InterPro" id="IPR036085">
    <property type="entry name" value="PAZ_dom_sf"/>
</dbReference>
<dbReference type="AlphaFoldDB" id="A0AAD9YYG3"/>
<dbReference type="Pfam" id="PF16486">
    <property type="entry name" value="ArgoN"/>
    <property type="match status" value="1"/>
</dbReference>
<dbReference type="SUPFAM" id="SSF53098">
    <property type="entry name" value="Ribonuclease H-like"/>
    <property type="match status" value="1"/>
</dbReference>
<feature type="region of interest" description="Disordered" evidence="1">
    <location>
        <begin position="1"/>
        <end position="105"/>
    </location>
</feature>
<feature type="compositionally biased region" description="Gly residues" evidence="1">
    <location>
        <begin position="7"/>
        <end position="40"/>
    </location>
</feature>
<protein>
    <recommendedName>
        <fullName evidence="2">Piwi domain-containing protein</fullName>
    </recommendedName>
</protein>
<dbReference type="Pfam" id="PF02170">
    <property type="entry name" value="PAZ"/>
    <property type="match status" value="1"/>
</dbReference>